<proteinExistence type="predicted"/>
<feature type="compositionally biased region" description="Polar residues" evidence="1">
    <location>
        <begin position="31"/>
        <end position="44"/>
    </location>
</feature>
<evidence type="ECO:0000256" key="1">
    <source>
        <dbReference type="SAM" id="MobiDB-lite"/>
    </source>
</evidence>
<protein>
    <submittedName>
        <fullName evidence="2">Uncharacterized protein</fullName>
    </submittedName>
</protein>
<feature type="compositionally biased region" description="Polar residues" evidence="1">
    <location>
        <begin position="11"/>
        <end position="20"/>
    </location>
</feature>
<evidence type="ECO:0000313" key="2">
    <source>
        <dbReference type="EMBL" id="KAJ1152535.1"/>
    </source>
</evidence>
<name>A0AAV7RKQ1_PLEWA</name>
<accession>A0AAV7RKQ1</accession>
<comment type="caution">
    <text evidence="2">The sequence shown here is derived from an EMBL/GenBank/DDBJ whole genome shotgun (WGS) entry which is preliminary data.</text>
</comment>
<organism evidence="2 3">
    <name type="scientific">Pleurodeles waltl</name>
    <name type="common">Iberian ribbed newt</name>
    <dbReference type="NCBI Taxonomy" id="8319"/>
    <lineage>
        <taxon>Eukaryota</taxon>
        <taxon>Metazoa</taxon>
        <taxon>Chordata</taxon>
        <taxon>Craniata</taxon>
        <taxon>Vertebrata</taxon>
        <taxon>Euteleostomi</taxon>
        <taxon>Amphibia</taxon>
        <taxon>Batrachia</taxon>
        <taxon>Caudata</taxon>
        <taxon>Salamandroidea</taxon>
        <taxon>Salamandridae</taxon>
        <taxon>Pleurodelinae</taxon>
        <taxon>Pleurodeles</taxon>
    </lineage>
</organism>
<feature type="region of interest" description="Disordered" evidence="1">
    <location>
        <begin position="1"/>
        <end position="88"/>
    </location>
</feature>
<evidence type="ECO:0000313" key="3">
    <source>
        <dbReference type="Proteomes" id="UP001066276"/>
    </source>
</evidence>
<sequence length="88" mass="9372">MSEPLLGVRATSEQPAQMHQSPPAAEDVLTNAGSSRTASDTPTASGYHHDPDLTSWVPTEATHQPHCGMRELRLHGSTSGQPWAESAL</sequence>
<reference evidence="2" key="1">
    <citation type="journal article" date="2022" name="bioRxiv">
        <title>Sequencing and chromosome-scale assembly of the giantPleurodeles waltlgenome.</title>
        <authorList>
            <person name="Brown T."/>
            <person name="Elewa A."/>
            <person name="Iarovenko S."/>
            <person name="Subramanian E."/>
            <person name="Araus A.J."/>
            <person name="Petzold A."/>
            <person name="Susuki M."/>
            <person name="Suzuki K.-i.T."/>
            <person name="Hayashi T."/>
            <person name="Toyoda A."/>
            <person name="Oliveira C."/>
            <person name="Osipova E."/>
            <person name="Leigh N.D."/>
            <person name="Simon A."/>
            <person name="Yun M.H."/>
        </authorList>
    </citation>
    <scope>NUCLEOTIDE SEQUENCE</scope>
    <source>
        <strain evidence="2">20211129_DDA</strain>
        <tissue evidence="2">Liver</tissue>
    </source>
</reference>
<dbReference type="Proteomes" id="UP001066276">
    <property type="component" value="Chromosome 5"/>
</dbReference>
<gene>
    <name evidence="2" type="ORF">NDU88_005310</name>
</gene>
<keyword evidence="3" id="KW-1185">Reference proteome</keyword>
<dbReference type="EMBL" id="JANPWB010000009">
    <property type="protein sequence ID" value="KAJ1152535.1"/>
    <property type="molecule type" value="Genomic_DNA"/>
</dbReference>
<dbReference type="AlphaFoldDB" id="A0AAV7RKQ1"/>